<dbReference type="EMBL" id="JARPTC010000003">
    <property type="protein sequence ID" value="MDO7786109.1"/>
    <property type="molecule type" value="Genomic_DNA"/>
</dbReference>
<reference evidence="1" key="2">
    <citation type="submission" date="2023-03" db="EMBL/GenBank/DDBJ databases">
        <authorList>
            <person name="Zhang Z."/>
        </authorList>
    </citation>
    <scope>NUCLEOTIDE SEQUENCE</scope>
    <source>
        <strain evidence="1">DSA</strain>
    </source>
</reference>
<gene>
    <name evidence="1" type="ORF">P6N53_02595</name>
</gene>
<reference evidence="1" key="1">
    <citation type="journal article" date="2023" name="J. Hazard. Mater.">
        <title>Anaerobic biodegradation of pyrene and benzo[a]pyrene by a new sulfate-reducing Desulforamulus aquiferis strain DSA.</title>
        <authorList>
            <person name="Zhang Z."/>
            <person name="Sun J."/>
            <person name="Gong X."/>
            <person name="Wang C."/>
            <person name="Wang H."/>
        </authorList>
    </citation>
    <scope>NUCLEOTIDE SEQUENCE</scope>
    <source>
        <strain evidence="1">DSA</strain>
    </source>
</reference>
<name>A0AAW7Z8W0_9FIRM</name>
<dbReference type="AlphaFoldDB" id="A0AAW7Z8W0"/>
<evidence type="ECO:0000313" key="1">
    <source>
        <dbReference type="EMBL" id="MDO7786109.1"/>
    </source>
</evidence>
<keyword evidence="2" id="KW-1185">Reference proteome</keyword>
<proteinExistence type="predicted"/>
<dbReference type="Proteomes" id="UP001172911">
    <property type="component" value="Unassembled WGS sequence"/>
</dbReference>
<protein>
    <submittedName>
        <fullName evidence="1">Replication-relaxation family protein</fullName>
    </submittedName>
</protein>
<organism evidence="1 2">
    <name type="scientific">Desulforamulus aquiferis</name>
    <dbReference type="NCBI Taxonomy" id="1397668"/>
    <lineage>
        <taxon>Bacteria</taxon>
        <taxon>Bacillati</taxon>
        <taxon>Bacillota</taxon>
        <taxon>Clostridia</taxon>
        <taxon>Eubacteriales</taxon>
        <taxon>Peptococcaceae</taxon>
        <taxon>Desulforamulus</taxon>
    </lineage>
</organism>
<accession>A0AAW7Z8W0</accession>
<dbReference type="RefSeq" id="WP_304540943.1">
    <property type="nucleotide sequence ID" value="NZ_JARPTC010000003.1"/>
</dbReference>
<sequence>MPSAAQLKGFHRDREILLAIEKLQALTTDQVTALFFEGSESSQRKARERLLKLYQMKKIKRCRYSLNEPYCYYLGRKHGRLEHLIELNWVYVWLTNNLRSWEQFYCFKHEYNLGVLQADALAGIRNTVTGKTKFSFVELDRSDNDFDKVEKYNRLYESDGYTRQWWSELADRFPNILVVTTTERRRAKILERVKQDNVNGLEFTIILNDEIKREC</sequence>
<comment type="caution">
    <text evidence="1">The sequence shown here is derived from an EMBL/GenBank/DDBJ whole genome shotgun (WGS) entry which is preliminary data.</text>
</comment>
<evidence type="ECO:0000313" key="2">
    <source>
        <dbReference type="Proteomes" id="UP001172911"/>
    </source>
</evidence>